<keyword evidence="3" id="KW-1185">Reference proteome</keyword>
<name>A0ABN8I1Z4_9NEOP</name>
<reference evidence="2" key="1">
    <citation type="submission" date="2022-03" db="EMBL/GenBank/DDBJ databases">
        <authorList>
            <person name="Martin H S."/>
        </authorList>
    </citation>
    <scope>NUCLEOTIDE SEQUENCE</scope>
</reference>
<evidence type="ECO:0000256" key="1">
    <source>
        <dbReference type="SAM" id="MobiDB-lite"/>
    </source>
</evidence>
<gene>
    <name evidence="2" type="ORF">IPOD504_LOCUS5543</name>
</gene>
<dbReference type="Proteomes" id="UP000837857">
    <property type="component" value="Chromosome 17"/>
</dbReference>
<evidence type="ECO:0000313" key="2">
    <source>
        <dbReference type="EMBL" id="CAH2046910.1"/>
    </source>
</evidence>
<dbReference type="EMBL" id="OW152829">
    <property type="protein sequence ID" value="CAH2046910.1"/>
    <property type="molecule type" value="Genomic_DNA"/>
</dbReference>
<feature type="region of interest" description="Disordered" evidence="1">
    <location>
        <begin position="1"/>
        <end position="27"/>
    </location>
</feature>
<sequence>MIDQAPGACSQGSSHAVPTPLRWNNGRSLRPRAYSELPFNKIQRRLMRFGCIRRPCAPCDAICMQSASQRIRRSGRRSTSVPPTARRARASPRPR</sequence>
<accession>A0ABN8I1Z4</accession>
<evidence type="ECO:0000313" key="3">
    <source>
        <dbReference type="Proteomes" id="UP000837857"/>
    </source>
</evidence>
<feature type="compositionally biased region" description="Basic residues" evidence="1">
    <location>
        <begin position="86"/>
        <end position="95"/>
    </location>
</feature>
<feature type="region of interest" description="Disordered" evidence="1">
    <location>
        <begin position="68"/>
        <end position="95"/>
    </location>
</feature>
<proteinExistence type="predicted"/>
<organism evidence="2 3">
    <name type="scientific">Iphiclides podalirius</name>
    <name type="common">scarce swallowtail</name>
    <dbReference type="NCBI Taxonomy" id="110791"/>
    <lineage>
        <taxon>Eukaryota</taxon>
        <taxon>Metazoa</taxon>
        <taxon>Ecdysozoa</taxon>
        <taxon>Arthropoda</taxon>
        <taxon>Hexapoda</taxon>
        <taxon>Insecta</taxon>
        <taxon>Pterygota</taxon>
        <taxon>Neoptera</taxon>
        <taxon>Endopterygota</taxon>
        <taxon>Lepidoptera</taxon>
        <taxon>Glossata</taxon>
        <taxon>Ditrysia</taxon>
        <taxon>Papilionoidea</taxon>
        <taxon>Papilionidae</taxon>
        <taxon>Papilioninae</taxon>
        <taxon>Iphiclides</taxon>
    </lineage>
</organism>
<feature type="non-terminal residue" evidence="2">
    <location>
        <position position="95"/>
    </location>
</feature>
<protein>
    <submittedName>
        <fullName evidence="2">Uncharacterized protein</fullName>
    </submittedName>
</protein>